<organism evidence="1 2">
    <name type="scientific">Avena sativa</name>
    <name type="common">Oat</name>
    <dbReference type="NCBI Taxonomy" id="4498"/>
    <lineage>
        <taxon>Eukaryota</taxon>
        <taxon>Viridiplantae</taxon>
        <taxon>Streptophyta</taxon>
        <taxon>Embryophyta</taxon>
        <taxon>Tracheophyta</taxon>
        <taxon>Spermatophyta</taxon>
        <taxon>Magnoliopsida</taxon>
        <taxon>Liliopsida</taxon>
        <taxon>Poales</taxon>
        <taxon>Poaceae</taxon>
        <taxon>BOP clade</taxon>
        <taxon>Pooideae</taxon>
        <taxon>Poodae</taxon>
        <taxon>Poeae</taxon>
        <taxon>Poeae Chloroplast Group 1 (Aveneae type)</taxon>
        <taxon>Aveninae</taxon>
        <taxon>Avena</taxon>
    </lineage>
</organism>
<dbReference type="EnsemblPlants" id="AVESA.00010b.r2.6AG1029070.2">
    <property type="protein sequence ID" value="AVESA.00010b.r2.6AG1029070.2.CDS"/>
    <property type="gene ID" value="AVESA.00010b.r2.6AG1029070"/>
</dbReference>
<accession>A0ACD5YRZ5</accession>
<sequence length="235" mass="26596">MDCRRESAETLRNKCSACFRQYNKMEHLVEHMKVSYHSVHEPKCGACQKHCRSFESLREHLIGPLPKVECARVFSARGCGICLNIFDSPAAARYHRSACQYTRAAPMPKSGAGGRAIAMACKMVGGGSDGSLDLCARVCLIGEDETVIFQTYVKPMAPVTNYRYEVTGIRPEYLRDAMPLKLVQRRIQDILCNGEPLWKIRPRSYGRARILVGHGVEQDLDRLGLEYPTFMIRYM</sequence>
<keyword evidence="2" id="KW-1185">Reference proteome</keyword>
<reference evidence="1" key="2">
    <citation type="submission" date="2025-09" db="UniProtKB">
        <authorList>
            <consortium name="EnsemblPlants"/>
        </authorList>
    </citation>
    <scope>IDENTIFICATION</scope>
</reference>
<dbReference type="Proteomes" id="UP001732700">
    <property type="component" value="Chromosome 6A"/>
</dbReference>
<evidence type="ECO:0000313" key="1">
    <source>
        <dbReference type="EnsemblPlants" id="AVESA.00010b.r2.6AG1029070.2.CDS"/>
    </source>
</evidence>
<name>A0ACD5YRZ5_AVESA</name>
<reference evidence="1" key="1">
    <citation type="submission" date="2021-05" db="EMBL/GenBank/DDBJ databases">
        <authorList>
            <person name="Scholz U."/>
            <person name="Mascher M."/>
            <person name="Fiebig A."/>
        </authorList>
    </citation>
    <scope>NUCLEOTIDE SEQUENCE [LARGE SCALE GENOMIC DNA]</scope>
</reference>
<protein>
    <submittedName>
        <fullName evidence="1">Uncharacterized protein</fullName>
    </submittedName>
</protein>
<proteinExistence type="predicted"/>
<evidence type="ECO:0000313" key="2">
    <source>
        <dbReference type="Proteomes" id="UP001732700"/>
    </source>
</evidence>